<proteinExistence type="predicted"/>
<dbReference type="NCBIfam" id="NF047413">
    <property type="entry name" value="heterocyst_PatX"/>
    <property type="match status" value="1"/>
</dbReference>
<dbReference type="AlphaFoldDB" id="A0A073CDM9"/>
<accession>A0A073CDM9</accession>
<feature type="chain" id="PRO_5001688869" evidence="2">
    <location>
        <begin position="24"/>
        <end position="75"/>
    </location>
</feature>
<dbReference type="RefSeq" id="WP_026797864.1">
    <property type="nucleotide sequence ID" value="NZ_CM002803.1"/>
</dbReference>
<reference evidence="3 4" key="1">
    <citation type="journal article" date="2014" name="Appl. Environ. Microbiol.">
        <title>Elucidation of insertion elements encoded on plasmids and in vitro construction of shuttle vectors from the toxic cyanobacterium Planktothrix.</title>
        <authorList>
            <person name="Christiansen G."/>
            <person name="Goesmann A."/>
            <person name="Kurmayer R."/>
        </authorList>
    </citation>
    <scope>NUCLEOTIDE SEQUENCE [LARGE SCALE GENOMIC DNA]</scope>
    <source>
        <strain evidence="3 4">NIVA-CYA 126/8</strain>
    </source>
</reference>
<evidence type="ECO:0000256" key="2">
    <source>
        <dbReference type="SAM" id="SignalP"/>
    </source>
</evidence>
<feature type="signal peptide" evidence="2">
    <location>
        <begin position="1"/>
        <end position="23"/>
    </location>
</feature>
<dbReference type="EMBL" id="CM002803">
    <property type="protein sequence ID" value="KEI66027.1"/>
    <property type="molecule type" value="Genomic_DNA"/>
</dbReference>
<keyword evidence="4" id="KW-1185">Reference proteome</keyword>
<evidence type="ECO:0000313" key="4">
    <source>
        <dbReference type="Proteomes" id="UP000027395"/>
    </source>
</evidence>
<name>A0A073CDM9_PLAA1</name>
<evidence type="ECO:0000256" key="1">
    <source>
        <dbReference type="SAM" id="MobiDB-lite"/>
    </source>
</evidence>
<dbReference type="PATRIC" id="fig|388467.6.peg.823"/>
<protein>
    <submittedName>
        <fullName evidence="3">Uncharacterized protein</fullName>
    </submittedName>
</protein>
<feature type="compositionally biased region" description="Polar residues" evidence="1">
    <location>
        <begin position="65"/>
        <end position="75"/>
    </location>
</feature>
<evidence type="ECO:0000313" key="3">
    <source>
        <dbReference type="EMBL" id="KEI66027.1"/>
    </source>
</evidence>
<dbReference type="Proteomes" id="UP000027395">
    <property type="component" value="Chromosome"/>
</dbReference>
<keyword evidence="2" id="KW-0732">Signal</keyword>
<dbReference type="InterPro" id="IPR058097">
    <property type="entry name" value="PatX"/>
</dbReference>
<dbReference type="HOGENOM" id="CLU_2667907_0_0_3"/>
<feature type="region of interest" description="Disordered" evidence="1">
    <location>
        <begin position="44"/>
        <end position="75"/>
    </location>
</feature>
<feature type="compositionally biased region" description="Basic and acidic residues" evidence="1">
    <location>
        <begin position="52"/>
        <end position="64"/>
    </location>
</feature>
<organism evidence="3 4">
    <name type="scientific">Planktothrix agardhii (strain NIVA-CYA 126/8)</name>
    <dbReference type="NCBI Taxonomy" id="388467"/>
    <lineage>
        <taxon>Bacteria</taxon>
        <taxon>Bacillati</taxon>
        <taxon>Cyanobacteriota</taxon>
        <taxon>Cyanophyceae</taxon>
        <taxon>Oscillatoriophycideae</taxon>
        <taxon>Oscillatoriales</taxon>
        <taxon>Microcoleaceae</taxon>
        <taxon>Planktothrix</taxon>
    </lineage>
</organism>
<dbReference type="GeneID" id="77287127"/>
<gene>
    <name evidence="3" type="ORF">A19Y_0887</name>
</gene>
<sequence>MQTYTSLVLSVCLSVGLTTNALAAGSASNKLSDVLSTSQLLSARTGLNGPYEPDRGGGRRDFQDTTHSNDVNVQL</sequence>